<feature type="binding site" evidence="7">
    <location>
        <position position="148"/>
    </location>
    <ligand>
        <name>Zn(2+)</name>
        <dbReference type="ChEBI" id="CHEBI:29105"/>
    </ligand>
</feature>
<gene>
    <name evidence="9" type="ORF">ENJ51_11780</name>
</gene>
<organism evidence="9">
    <name type="scientific">Leucothrix mucor</name>
    <dbReference type="NCBI Taxonomy" id="45248"/>
    <lineage>
        <taxon>Bacteria</taxon>
        <taxon>Pseudomonadati</taxon>
        <taxon>Pseudomonadota</taxon>
        <taxon>Gammaproteobacteria</taxon>
        <taxon>Thiotrichales</taxon>
        <taxon>Thiotrichaceae</taxon>
        <taxon>Leucothrix</taxon>
    </lineage>
</organism>
<evidence type="ECO:0000256" key="8">
    <source>
        <dbReference type="PIRSR" id="PIRSR602481-2"/>
    </source>
</evidence>
<evidence type="ECO:0000313" key="9">
    <source>
        <dbReference type="EMBL" id="HFC93479.1"/>
    </source>
</evidence>
<dbReference type="GO" id="GO:0000976">
    <property type="term" value="F:transcription cis-regulatory region binding"/>
    <property type="evidence" value="ECO:0007669"/>
    <property type="project" value="TreeGrafter"/>
</dbReference>
<reference evidence="9" key="1">
    <citation type="journal article" date="2020" name="mSystems">
        <title>Genome- and Community-Level Interaction Insights into Carbon Utilization and Element Cycling Functions of Hydrothermarchaeota in Hydrothermal Sediment.</title>
        <authorList>
            <person name="Zhou Z."/>
            <person name="Liu Y."/>
            <person name="Xu W."/>
            <person name="Pan J."/>
            <person name="Luo Z.H."/>
            <person name="Li M."/>
        </authorList>
    </citation>
    <scope>NUCLEOTIDE SEQUENCE [LARGE SCALE GENOMIC DNA]</scope>
    <source>
        <strain evidence="9">HyVt-493</strain>
    </source>
</reference>
<dbReference type="InterPro" id="IPR043135">
    <property type="entry name" value="Fur_C"/>
</dbReference>
<dbReference type="PANTHER" id="PTHR33202:SF6">
    <property type="entry name" value="ZINC UPTAKE REGULATION PROTEIN"/>
    <property type="match status" value="1"/>
</dbReference>
<keyword evidence="2" id="KW-0678">Repressor</keyword>
<feature type="binding site" evidence="7">
    <location>
        <position position="145"/>
    </location>
    <ligand>
        <name>Zn(2+)</name>
        <dbReference type="ChEBI" id="CHEBI:29105"/>
    </ligand>
</feature>
<feature type="binding site" evidence="7">
    <location>
        <position position="104"/>
    </location>
    <ligand>
        <name>Zn(2+)</name>
        <dbReference type="ChEBI" id="CHEBI:29105"/>
    </ligand>
</feature>
<evidence type="ECO:0000256" key="7">
    <source>
        <dbReference type="PIRSR" id="PIRSR602481-1"/>
    </source>
</evidence>
<feature type="binding site" evidence="7">
    <location>
        <position position="107"/>
    </location>
    <ligand>
        <name>Zn(2+)</name>
        <dbReference type="ChEBI" id="CHEBI:29105"/>
    </ligand>
</feature>
<dbReference type="InterPro" id="IPR036390">
    <property type="entry name" value="WH_DNA-bd_sf"/>
</dbReference>
<keyword evidence="6" id="KW-0804">Transcription</keyword>
<evidence type="ECO:0000256" key="4">
    <source>
        <dbReference type="ARBA" id="ARBA00023015"/>
    </source>
</evidence>
<evidence type="ECO:0000256" key="3">
    <source>
        <dbReference type="ARBA" id="ARBA00022833"/>
    </source>
</evidence>
<comment type="similarity">
    <text evidence="1">Belongs to the Fur family.</text>
</comment>
<sequence>MNNIQECLERAESDCGEYGTRLTSKRKYILLSLLQSDKAMSAYEIVDFCKNEFGKAMPAMSVYRILDFLQQQLLVHKLNSANKFVACSHITCDHDHEVTQFLICNECLQVKEINTNQSTIKALQQNIKEAGFHLLYPQLEMHCLCENCMT</sequence>
<dbReference type="EMBL" id="DRMS01000445">
    <property type="protein sequence ID" value="HFC93479.1"/>
    <property type="molecule type" value="Genomic_DNA"/>
</dbReference>
<dbReference type="PANTHER" id="PTHR33202">
    <property type="entry name" value="ZINC UPTAKE REGULATION PROTEIN"/>
    <property type="match status" value="1"/>
</dbReference>
<feature type="binding site" evidence="8">
    <location>
        <position position="95"/>
    </location>
    <ligand>
        <name>Fe cation</name>
        <dbReference type="ChEBI" id="CHEBI:24875"/>
    </ligand>
</feature>
<dbReference type="Gene3D" id="3.30.1490.190">
    <property type="match status" value="1"/>
</dbReference>
<comment type="caution">
    <text evidence="9">The sequence shown here is derived from an EMBL/GenBank/DDBJ whole genome shotgun (WGS) entry which is preliminary data.</text>
</comment>
<proteinExistence type="inferred from homology"/>
<dbReference type="GO" id="GO:0003700">
    <property type="term" value="F:DNA-binding transcription factor activity"/>
    <property type="evidence" value="ECO:0007669"/>
    <property type="project" value="InterPro"/>
</dbReference>
<dbReference type="Pfam" id="PF01475">
    <property type="entry name" value="FUR"/>
    <property type="match status" value="1"/>
</dbReference>
<dbReference type="GO" id="GO:0005829">
    <property type="term" value="C:cytosol"/>
    <property type="evidence" value="ECO:0007669"/>
    <property type="project" value="TreeGrafter"/>
</dbReference>
<dbReference type="AlphaFoldDB" id="A0A7V2T1M1"/>
<keyword evidence="8" id="KW-0408">Iron</keyword>
<dbReference type="GO" id="GO:0008270">
    <property type="term" value="F:zinc ion binding"/>
    <property type="evidence" value="ECO:0007669"/>
    <property type="project" value="TreeGrafter"/>
</dbReference>
<dbReference type="SUPFAM" id="SSF46785">
    <property type="entry name" value="Winged helix' DNA-binding domain"/>
    <property type="match status" value="1"/>
</dbReference>
<dbReference type="GO" id="GO:0045892">
    <property type="term" value="P:negative regulation of DNA-templated transcription"/>
    <property type="evidence" value="ECO:0007669"/>
    <property type="project" value="TreeGrafter"/>
</dbReference>
<dbReference type="Proteomes" id="UP000885750">
    <property type="component" value="Unassembled WGS sequence"/>
</dbReference>
<dbReference type="InterPro" id="IPR002481">
    <property type="entry name" value="FUR"/>
</dbReference>
<comment type="cofactor">
    <cofactor evidence="7">
        <name>Zn(2+)</name>
        <dbReference type="ChEBI" id="CHEBI:29105"/>
    </cofactor>
    <text evidence="7">Binds 1 zinc ion per subunit.</text>
</comment>
<name>A0A7V2T1M1_LEUMU</name>
<accession>A0A7V2T1M1</accession>
<evidence type="ECO:0000256" key="5">
    <source>
        <dbReference type="ARBA" id="ARBA00023125"/>
    </source>
</evidence>
<dbReference type="Gene3D" id="1.10.10.10">
    <property type="entry name" value="Winged helix-like DNA-binding domain superfamily/Winged helix DNA-binding domain"/>
    <property type="match status" value="1"/>
</dbReference>
<evidence type="ECO:0000256" key="2">
    <source>
        <dbReference type="ARBA" id="ARBA00022491"/>
    </source>
</evidence>
<keyword evidence="7" id="KW-0479">Metal-binding</keyword>
<evidence type="ECO:0000256" key="6">
    <source>
        <dbReference type="ARBA" id="ARBA00023163"/>
    </source>
</evidence>
<keyword evidence="5" id="KW-0238">DNA-binding</keyword>
<dbReference type="GO" id="GO:1900376">
    <property type="term" value="P:regulation of secondary metabolite biosynthetic process"/>
    <property type="evidence" value="ECO:0007669"/>
    <property type="project" value="TreeGrafter"/>
</dbReference>
<keyword evidence="3 7" id="KW-0862">Zinc</keyword>
<protein>
    <submittedName>
        <fullName evidence="9">Transcriptional repressor</fullName>
    </submittedName>
</protein>
<comment type="cofactor">
    <cofactor evidence="8">
        <name>Mn(2+)</name>
        <dbReference type="ChEBI" id="CHEBI:29035"/>
    </cofactor>
    <cofactor evidence="8">
        <name>Fe(2+)</name>
        <dbReference type="ChEBI" id="CHEBI:29033"/>
    </cofactor>
    <text evidence="8">Binds 1 Mn(2+) or Fe(2+) ion per subunit.</text>
</comment>
<keyword evidence="4" id="KW-0805">Transcription regulation</keyword>
<evidence type="ECO:0000256" key="1">
    <source>
        <dbReference type="ARBA" id="ARBA00007957"/>
    </source>
</evidence>
<dbReference type="InterPro" id="IPR036388">
    <property type="entry name" value="WH-like_DNA-bd_sf"/>
</dbReference>